<dbReference type="GO" id="GO:0016929">
    <property type="term" value="F:deSUMOylase activity"/>
    <property type="evidence" value="ECO:0007669"/>
    <property type="project" value="TreeGrafter"/>
</dbReference>
<dbReference type="GO" id="GO:0005634">
    <property type="term" value="C:nucleus"/>
    <property type="evidence" value="ECO:0007669"/>
    <property type="project" value="TreeGrafter"/>
</dbReference>
<dbReference type="PANTHER" id="PTHR12606">
    <property type="entry name" value="SENTRIN/SUMO-SPECIFIC PROTEASE"/>
    <property type="match status" value="1"/>
</dbReference>
<feature type="domain" description="Ubiquitin-like protease family profile" evidence="5">
    <location>
        <begin position="1"/>
        <end position="202"/>
    </location>
</feature>
<evidence type="ECO:0000259" key="5">
    <source>
        <dbReference type="PROSITE" id="PS50600"/>
    </source>
</evidence>
<keyword evidence="4" id="KW-0788">Thiol protease</keyword>
<reference evidence="6 7" key="1">
    <citation type="journal article" date="2006" name="Science">
        <title>Phytophthora genome sequences uncover evolutionary origins and mechanisms of pathogenesis.</title>
        <authorList>
            <person name="Tyler B.M."/>
            <person name="Tripathy S."/>
            <person name="Zhang X."/>
            <person name="Dehal P."/>
            <person name="Jiang R.H."/>
            <person name="Aerts A."/>
            <person name="Arredondo F.D."/>
            <person name="Baxter L."/>
            <person name="Bensasson D."/>
            <person name="Beynon J.L."/>
            <person name="Chapman J."/>
            <person name="Damasceno C.M."/>
            <person name="Dorrance A.E."/>
            <person name="Dou D."/>
            <person name="Dickerman A.W."/>
            <person name="Dubchak I.L."/>
            <person name="Garbelotto M."/>
            <person name="Gijzen M."/>
            <person name="Gordon S.G."/>
            <person name="Govers F."/>
            <person name="Grunwald N.J."/>
            <person name="Huang W."/>
            <person name="Ivors K.L."/>
            <person name="Jones R.W."/>
            <person name="Kamoun S."/>
            <person name="Krampis K."/>
            <person name="Lamour K.H."/>
            <person name="Lee M.K."/>
            <person name="McDonald W.H."/>
            <person name="Medina M."/>
            <person name="Meijer H.J."/>
            <person name="Nordberg E.K."/>
            <person name="Maclean D.J."/>
            <person name="Ospina-Giraldo M.D."/>
            <person name="Morris P.F."/>
            <person name="Phuntumart V."/>
            <person name="Putnam N.H."/>
            <person name="Rash S."/>
            <person name="Rose J.K."/>
            <person name="Sakihama Y."/>
            <person name="Salamov A.A."/>
            <person name="Savidor A."/>
            <person name="Scheuring C.F."/>
            <person name="Smith B.M."/>
            <person name="Sobral B.W."/>
            <person name="Terry A."/>
            <person name="Torto-Alalibo T.A."/>
            <person name="Win J."/>
            <person name="Xu Z."/>
            <person name="Zhang H."/>
            <person name="Grigoriev I.V."/>
            <person name="Rokhsar D.S."/>
            <person name="Boore J.L."/>
        </authorList>
    </citation>
    <scope>NUCLEOTIDE SEQUENCE [LARGE SCALE GENOMIC DNA]</scope>
    <source>
        <strain evidence="6 7">P6497</strain>
    </source>
</reference>
<dbReference type="GeneID" id="20653916"/>
<accession>G4YR11</accession>
<evidence type="ECO:0000313" key="6">
    <source>
        <dbReference type="EMBL" id="EGZ30691.1"/>
    </source>
</evidence>
<evidence type="ECO:0000256" key="4">
    <source>
        <dbReference type="ARBA" id="ARBA00022807"/>
    </source>
</evidence>
<evidence type="ECO:0000256" key="2">
    <source>
        <dbReference type="ARBA" id="ARBA00022670"/>
    </source>
</evidence>
<dbReference type="Pfam" id="PF02902">
    <property type="entry name" value="Peptidase_C48"/>
    <property type="match status" value="1"/>
</dbReference>
<comment type="similarity">
    <text evidence="1">Belongs to the peptidase C48 family.</text>
</comment>
<dbReference type="PANTHER" id="PTHR12606:SF1">
    <property type="entry name" value="UBIQUITIN-LIKE-SPECIFIC PROTEASE 1A"/>
    <property type="match status" value="1"/>
</dbReference>
<dbReference type="GO" id="GO:0016926">
    <property type="term" value="P:protein desumoylation"/>
    <property type="evidence" value="ECO:0007669"/>
    <property type="project" value="TreeGrafter"/>
</dbReference>
<gene>
    <name evidence="6" type="ORF">PHYSODRAFT_470188</name>
</gene>
<dbReference type="AlphaFoldDB" id="G4YR11"/>
<dbReference type="SUPFAM" id="SSF54001">
    <property type="entry name" value="Cysteine proteinases"/>
    <property type="match status" value="1"/>
</dbReference>
<dbReference type="OMA" id="PATYHDT"/>
<dbReference type="InterPro" id="IPR038765">
    <property type="entry name" value="Papain-like_cys_pep_sf"/>
</dbReference>
<evidence type="ECO:0000256" key="1">
    <source>
        <dbReference type="ARBA" id="ARBA00005234"/>
    </source>
</evidence>
<name>G4YR11_PHYSP</name>
<keyword evidence="2" id="KW-0645">Protease</keyword>
<dbReference type="EMBL" id="JH159151">
    <property type="protein sequence ID" value="EGZ30691.1"/>
    <property type="molecule type" value="Genomic_DNA"/>
</dbReference>
<organism evidence="6 7">
    <name type="scientific">Phytophthora sojae (strain P6497)</name>
    <name type="common">Soybean stem and root rot agent</name>
    <name type="synonym">Phytophthora megasperma f. sp. glycines</name>
    <dbReference type="NCBI Taxonomy" id="1094619"/>
    <lineage>
        <taxon>Eukaryota</taxon>
        <taxon>Sar</taxon>
        <taxon>Stramenopiles</taxon>
        <taxon>Oomycota</taxon>
        <taxon>Peronosporomycetes</taxon>
        <taxon>Peronosporales</taxon>
        <taxon>Peronosporaceae</taxon>
        <taxon>Phytophthora</taxon>
    </lineage>
</organism>
<dbReference type="PROSITE" id="PS50600">
    <property type="entry name" value="ULP_PROTEASE"/>
    <property type="match status" value="1"/>
</dbReference>
<dbReference type="Proteomes" id="UP000002640">
    <property type="component" value="Unassembled WGS sequence"/>
</dbReference>
<keyword evidence="3" id="KW-0378">Hydrolase</keyword>
<proteinExistence type="inferred from homology"/>
<dbReference type="GO" id="GO:0006508">
    <property type="term" value="P:proteolysis"/>
    <property type="evidence" value="ECO:0007669"/>
    <property type="project" value="UniProtKB-KW"/>
</dbReference>
<evidence type="ECO:0000256" key="3">
    <source>
        <dbReference type="ARBA" id="ARBA00022801"/>
    </source>
</evidence>
<dbReference type="RefSeq" id="XP_009517966.1">
    <property type="nucleotide sequence ID" value="XM_009519671.1"/>
</dbReference>
<dbReference type="InParanoid" id="G4YR11"/>
<dbReference type="KEGG" id="psoj:PHYSODRAFT_470188"/>
<dbReference type="InterPro" id="IPR003653">
    <property type="entry name" value="Peptidase_C48_C"/>
</dbReference>
<protein>
    <recommendedName>
        <fullName evidence="5">Ubiquitin-like protease family profile domain-containing protein</fullName>
    </recommendedName>
</protein>
<keyword evidence="7" id="KW-1185">Reference proteome</keyword>
<evidence type="ECO:0000313" key="7">
    <source>
        <dbReference type="Proteomes" id="UP000002640"/>
    </source>
</evidence>
<sequence>MALYLWLREKVLPSLPATYHDTVNEVADRVINTYPYSKIDGFAEVPGYQFAMLYRAVPPQYLNDAYIHALCDRLCHDIPSARFAGFQSATTRGKRKMKHQVMSSDILKLVGNQAAELEVKTIFVPINFSNAHWCSIVVDTHSKTIHCYDPVNQKEFTSVVEVLAMSLKTKVLPAFRIEVDNDPLQFDLFSCGVYVCWMFINRSLSRASEATDMAVLTKRRFELFYYVLTGRLIKDEPASTVE</sequence>
<dbReference type="Gene3D" id="3.40.395.10">
    <property type="entry name" value="Adenoviral Proteinase, Chain A"/>
    <property type="match status" value="1"/>
</dbReference>